<dbReference type="EMBL" id="JAULSR010000006">
    <property type="protein sequence ID" value="KAK0615600.1"/>
    <property type="molecule type" value="Genomic_DNA"/>
</dbReference>
<reference evidence="6" key="1">
    <citation type="submission" date="2023-06" db="EMBL/GenBank/DDBJ databases">
        <title>Genome-scale phylogeny and comparative genomics of the fungal order Sordariales.</title>
        <authorList>
            <consortium name="Lawrence Berkeley National Laboratory"/>
            <person name="Hensen N."/>
            <person name="Bonometti L."/>
            <person name="Westerberg I."/>
            <person name="Brannstrom I.O."/>
            <person name="Guillou S."/>
            <person name="Cros-Aarteil S."/>
            <person name="Calhoun S."/>
            <person name="Haridas S."/>
            <person name="Kuo A."/>
            <person name="Mondo S."/>
            <person name="Pangilinan J."/>
            <person name="Riley R."/>
            <person name="LaButti K."/>
            <person name="Andreopoulos B."/>
            <person name="Lipzen A."/>
            <person name="Chen C."/>
            <person name="Yanf M."/>
            <person name="Daum C."/>
            <person name="Ng V."/>
            <person name="Clum A."/>
            <person name="Steindorff A."/>
            <person name="Ohm R."/>
            <person name="Martin F."/>
            <person name="Silar P."/>
            <person name="Natvig D."/>
            <person name="Lalanne C."/>
            <person name="Gautier V."/>
            <person name="Ament-velasquez S.L."/>
            <person name="Kruys A."/>
            <person name="Hutchinson M.I."/>
            <person name="Powell A.J."/>
            <person name="Barry K."/>
            <person name="Miller A.N."/>
            <person name="Grigoriev I.V."/>
            <person name="Debuchy R."/>
            <person name="Gladieux P."/>
            <person name="Thoren M.H."/>
            <person name="Johannesson H."/>
        </authorList>
    </citation>
    <scope>NUCLEOTIDE SEQUENCE</scope>
    <source>
        <strain evidence="6">SMH3391-2</strain>
    </source>
</reference>
<accession>A0AA39WHU3</accession>
<keyword evidence="5" id="KW-0560">Oxidoreductase</keyword>
<comment type="caution">
    <text evidence="6">The sequence shown here is derived from an EMBL/GenBank/DDBJ whole genome shotgun (WGS) entry which is preliminary data.</text>
</comment>
<keyword evidence="4" id="KW-0521">NADP</keyword>
<keyword evidence="7" id="KW-1185">Reference proteome</keyword>
<dbReference type="PIRSF" id="PIRSF000332">
    <property type="entry name" value="FMO"/>
    <property type="match status" value="1"/>
</dbReference>
<dbReference type="AlphaFoldDB" id="A0AA39WHU3"/>
<dbReference type="InterPro" id="IPR050346">
    <property type="entry name" value="FMO-like"/>
</dbReference>
<keyword evidence="6" id="KW-0503">Monooxygenase</keyword>
<evidence type="ECO:0000256" key="3">
    <source>
        <dbReference type="ARBA" id="ARBA00022827"/>
    </source>
</evidence>
<keyword evidence="2" id="KW-0285">Flavoprotein</keyword>
<name>A0AA39WHU3_9PEZI</name>
<evidence type="ECO:0000313" key="6">
    <source>
        <dbReference type="EMBL" id="KAK0615600.1"/>
    </source>
</evidence>
<evidence type="ECO:0000256" key="4">
    <source>
        <dbReference type="ARBA" id="ARBA00022857"/>
    </source>
</evidence>
<dbReference type="GO" id="GO:0050661">
    <property type="term" value="F:NADP binding"/>
    <property type="evidence" value="ECO:0007669"/>
    <property type="project" value="InterPro"/>
</dbReference>
<dbReference type="Proteomes" id="UP001174934">
    <property type="component" value="Unassembled WGS sequence"/>
</dbReference>
<evidence type="ECO:0000256" key="1">
    <source>
        <dbReference type="ARBA" id="ARBA00009183"/>
    </source>
</evidence>
<dbReference type="InterPro" id="IPR000960">
    <property type="entry name" value="Flavin_mOase"/>
</dbReference>
<evidence type="ECO:0000256" key="5">
    <source>
        <dbReference type="ARBA" id="ARBA00023002"/>
    </source>
</evidence>
<dbReference type="SUPFAM" id="SSF51905">
    <property type="entry name" value="FAD/NAD(P)-binding domain"/>
    <property type="match status" value="2"/>
</dbReference>
<dbReference type="InterPro" id="IPR020946">
    <property type="entry name" value="Flavin_mOase-like"/>
</dbReference>
<protein>
    <submittedName>
        <fullName evidence="6">Dimethylaniline monooxygenase</fullName>
    </submittedName>
</protein>
<keyword evidence="3" id="KW-0274">FAD</keyword>
<organism evidence="6 7">
    <name type="scientific">Bombardia bombarda</name>
    <dbReference type="NCBI Taxonomy" id="252184"/>
    <lineage>
        <taxon>Eukaryota</taxon>
        <taxon>Fungi</taxon>
        <taxon>Dikarya</taxon>
        <taxon>Ascomycota</taxon>
        <taxon>Pezizomycotina</taxon>
        <taxon>Sordariomycetes</taxon>
        <taxon>Sordariomycetidae</taxon>
        <taxon>Sordariales</taxon>
        <taxon>Lasiosphaeriaceae</taxon>
        <taxon>Bombardia</taxon>
    </lineage>
</organism>
<dbReference type="Gene3D" id="3.50.50.60">
    <property type="entry name" value="FAD/NAD(P)-binding domain"/>
    <property type="match status" value="1"/>
</dbReference>
<comment type="similarity">
    <text evidence="1">Belongs to the FMO family.</text>
</comment>
<dbReference type="PRINTS" id="PR00370">
    <property type="entry name" value="FMOXYGENASE"/>
</dbReference>
<dbReference type="GO" id="GO:0050660">
    <property type="term" value="F:flavin adenine dinucleotide binding"/>
    <property type="evidence" value="ECO:0007669"/>
    <property type="project" value="InterPro"/>
</dbReference>
<dbReference type="InterPro" id="IPR036188">
    <property type="entry name" value="FAD/NAD-bd_sf"/>
</dbReference>
<proteinExistence type="inferred from homology"/>
<gene>
    <name evidence="6" type="ORF">B0T17DRAFT_510184</name>
</gene>
<dbReference type="PANTHER" id="PTHR23023">
    <property type="entry name" value="DIMETHYLANILINE MONOOXYGENASE"/>
    <property type="match status" value="1"/>
</dbReference>
<sequence>MQRIRVAVVGTGPSGLSMLKTLREDGFSVTAYERRDRVGGLWAYSDNPAYTTTLPGNKFTCGFSDYPIPDKYPTYMQPHEFQEFMQGYAEKFDLLKDIVFGASAKQARRNKDDSAWLLDIERNGSVETVEFDKIALCNGYQTKANVPAFEGQEMFEGTIMHSQQFRDPSQFTSKNVVVVGLSSTSGDIIPTLMPLASKVYVSHRRGAVPFRRYRNGIPNDLGITWRRRQLSHLLQKHLPAFSKWTADLAVTFLSRRAFGKLDPAWRLEPFPSITLSLPGSFELVMPFLQDGSLTSLHGLTRFVGPRAVEFADGTVVDDVDAVVLCTGYAADWSVAAPFMEADGKPKGVDTYRGPPLYRLYMNLFPPRYADSCVLLCYSAFGKNNGFGFADVTSWAVSNVWRGVEGLPPRAEMERHIDEHQRWVAARWALDKSSDMSAVKQWEFQGWLHRAAGTGMENLGWGWQGWKFWLTDRKMYGLMNDGVETPHLFGYFETGKRRTWEGAGDAIVHMNEVVKGMFPAKEIEWPPAEKK</sequence>
<evidence type="ECO:0000256" key="2">
    <source>
        <dbReference type="ARBA" id="ARBA00022630"/>
    </source>
</evidence>
<dbReference type="Pfam" id="PF00743">
    <property type="entry name" value="FMO-like"/>
    <property type="match status" value="1"/>
</dbReference>
<dbReference type="GO" id="GO:0004499">
    <property type="term" value="F:N,N-dimethylaniline monooxygenase activity"/>
    <property type="evidence" value="ECO:0007669"/>
    <property type="project" value="InterPro"/>
</dbReference>
<evidence type="ECO:0000313" key="7">
    <source>
        <dbReference type="Proteomes" id="UP001174934"/>
    </source>
</evidence>